<gene>
    <name evidence="8" type="ORF">S12H4_46088</name>
</gene>
<evidence type="ECO:0000256" key="6">
    <source>
        <dbReference type="SAM" id="Phobius"/>
    </source>
</evidence>
<evidence type="ECO:0000259" key="7">
    <source>
        <dbReference type="Pfam" id="PF12698"/>
    </source>
</evidence>
<evidence type="ECO:0000256" key="2">
    <source>
        <dbReference type="ARBA" id="ARBA00022475"/>
    </source>
</evidence>
<name>X1U9H7_9ZZZZ</name>
<proteinExistence type="predicted"/>
<sequence>MRFWEIGKRNLKELYRDPIALGFLLGMPVAFILIFGLAAGGQTAEPVTLGVVDEDQSQISQAFIDILDDVPVLEIKSTTYESPSQAEEALSNGELPAYLVVPNGFSRAIKEKQL</sequence>
<dbReference type="GO" id="GO:0140359">
    <property type="term" value="F:ABC-type transporter activity"/>
    <property type="evidence" value="ECO:0007669"/>
    <property type="project" value="InterPro"/>
</dbReference>
<evidence type="ECO:0000313" key="8">
    <source>
        <dbReference type="EMBL" id="GAJ14203.1"/>
    </source>
</evidence>
<dbReference type="EMBL" id="BARW01028564">
    <property type="protein sequence ID" value="GAJ14203.1"/>
    <property type="molecule type" value="Genomic_DNA"/>
</dbReference>
<comment type="subcellular location">
    <subcellularLocation>
        <location evidence="1">Cell membrane</location>
        <topology evidence="1">Multi-pass membrane protein</topology>
    </subcellularLocation>
</comment>
<accession>X1U9H7</accession>
<comment type="caution">
    <text evidence="8">The sequence shown here is derived from an EMBL/GenBank/DDBJ whole genome shotgun (WGS) entry which is preliminary data.</text>
</comment>
<keyword evidence="5 6" id="KW-0472">Membrane</keyword>
<feature type="domain" description="ABC-2 type transporter transmembrane" evidence="7">
    <location>
        <begin position="23"/>
        <end position="109"/>
    </location>
</feature>
<feature type="transmembrane region" description="Helical" evidence="6">
    <location>
        <begin position="20"/>
        <end position="39"/>
    </location>
</feature>
<dbReference type="GO" id="GO:0005886">
    <property type="term" value="C:plasma membrane"/>
    <property type="evidence" value="ECO:0007669"/>
    <property type="project" value="UniProtKB-SubCell"/>
</dbReference>
<keyword evidence="4 6" id="KW-1133">Transmembrane helix</keyword>
<evidence type="ECO:0000256" key="5">
    <source>
        <dbReference type="ARBA" id="ARBA00023136"/>
    </source>
</evidence>
<dbReference type="Pfam" id="PF12698">
    <property type="entry name" value="ABC2_membrane_3"/>
    <property type="match status" value="1"/>
</dbReference>
<feature type="non-terminal residue" evidence="8">
    <location>
        <position position="114"/>
    </location>
</feature>
<dbReference type="PANTHER" id="PTHR30294">
    <property type="entry name" value="MEMBRANE COMPONENT OF ABC TRANSPORTER YHHJ-RELATED"/>
    <property type="match status" value="1"/>
</dbReference>
<evidence type="ECO:0000256" key="3">
    <source>
        <dbReference type="ARBA" id="ARBA00022692"/>
    </source>
</evidence>
<evidence type="ECO:0000256" key="4">
    <source>
        <dbReference type="ARBA" id="ARBA00022989"/>
    </source>
</evidence>
<reference evidence="8" key="1">
    <citation type="journal article" date="2014" name="Front. Microbiol.">
        <title>High frequency of phylogenetically diverse reductive dehalogenase-homologous genes in deep subseafloor sedimentary metagenomes.</title>
        <authorList>
            <person name="Kawai M."/>
            <person name="Futagami T."/>
            <person name="Toyoda A."/>
            <person name="Takaki Y."/>
            <person name="Nishi S."/>
            <person name="Hori S."/>
            <person name="Arai W."/>
            <person name="Tsubouchi T."/>
            <person name="Morono Y."/>
            <person name="Uchiyama I."/>
            <person name="Ito T."/>
            <person name="Fujiyama A."/>
            <person name="Inagaki F."/>
            <person name="Takami H."/>
        </authorList>
    </citation>
    <scope>NUCLEOTIDE SEQUENCE</scope>
    <source>
        <strain evidence="8">Expedition CK06-06</strain>
    </source>
</reference>
<keyword evidence="3 6" id="KW-0812">Transmembrane</keyword>
<dbReference type="InterPro" id="IPR051449">
    <property type="entry name" value="ABC-2_transporter_component"/>
</dbReference>
<keyword evidence="2" id="KW-1003">Cell membrane</keyword>
<dbReference type="InterPro" id="IPR013525">
    <property type="entry name" value="ABC2_TM"/>
</dbReference>
<dbReference type="Gene3D" id="3.40.1710.10">
    <property type="entry name" value="abc type-2 transporter like domain"/>
    <property type="match status" value="1"/>
</dbReference>
<protein>
    <recommendedName>
        <fullName evidence="7">ABC-2 type transporter transmembrane domain-containing protein</fullName>
    </recommendedName>
</protein>
<evidence type="ECO:0000256" key="1">
    <source>
        <dbReference type="ARBA" id="ARBA00004651"/>
    </source>
</evidence>
<organism evidence="8">
    <name type="scientific">marine sediment metagenome</name>
    <dbReference type="NCBI Taxonomy" id="412755"/>
    <lineage>
        <taxon>unclassified sequences</taxon>
        <taxon>metagenomes</taxon>
        <taxon>ecological metagenomes</taxon>
    </lineage>
</organism>
<dbReference type="AlphaFoldDB" id="X1U9H7"/>
<dbReference type="PANTHER" id="PTHR30294:SF29">
    <property type="entry name" value="MULTIDRUG ABC TRANSPORTER PERMEASE YBHS-RELATED"/>
    <property type="match status" value="1"/>
</dbReference>